<reference evidence="4" key="1">
    <citation type="journal article" date="2020" name="mSystems">
        <title>Genome- and Community-Level Interaction Insights into Carbon Utilization and Element Cycling Functions of Hydrothermarchaeota in Hydrothermal Sediment.</title>
        <authorList>
            <person name="Zhou Z."/>
            <person name="Liu Y."/>
            <person name="Xu W."/>
            <person name="Pan J."/>
            <person name="Luo Z.H."/>
            <person name="Li M."/>
        </authorList>
    </citation>
    <scope>NUCLEOTIDE SEQUENCE [LARGE SCALE GENOMIC DNA]</scope>
    <source>
        <strain evidence="4">HyVt-443</strain>
    </source>
</reference>
<evidence type="ECO:0000313" key="4">
    <source>
        <dbReference type="EMBL" id="HEB95097.1"/>
    </source>
</evidence>
<evidence type="ECO:0000256" key="1">
    <source>
        <dbReference type="ARBA" id="ARBA00022634"/>
    </source>
</evidence>
<keyword evidence="4" id="KW-0238">DNA-binding</keyword>
<dbReference type="GO" id="GO:0006281">
    <property type="term" value="P:DNA repair"/>
    <property type="evidence" value="ECO:0007669"/>
    <property type="project" value="InterPro"/>
</dbReference>
<dbReference type="Gene3D" id="1.10.150.20">
    <property type="entry name" value="5' to 3' exonuclease, C-terminal subdomain"/>
    <property type="match status" value="1"/>
</dbReference>
<gene>
    <name evidence="4" type="ORF">ENI96_01540</name>
</gene>
<dbReference type="GO" id="GO:0003887">
    <property type="term" value="F:DNA-directed DNA polymerase activity"/>
    <property type="evidence" value="ECO:0007669"/>
    <property type="project" value="InterPro"/>
</dbReference>
<dbReference type="PANTHER" id="PTHR11276">
    <property type="entry name" value="DNA POLYMERASE TYPE-X FAMILY MEMBER"/>
    <property type="match status" value="1"/>
</dbReference>
<dbReference type="SUPFAM" id="SSF47802">
    <property type="entry name" value="DNA polymerase beta, N-terminal domain-like"/>
    <property type="match status" value="1"/>
</dbReference>
<evidence type="ECO:0000259" key="3">
    <source>
        <dbReference type="SMART" id="SM00278"/>
    </source>
</evidence>
<dbReference type="Pfam" id="PF14716">
    <property type="entry name" value="HHH_8"/>
    <property type="match status" value="1"/>
</dbReference>
<dbReference type="InterPro" id="IPR022312">
    <property type="entry name" value="DNA_pol_X"/>
</dbReference>
<dbReference type="InterPro" id="IPR010996">
    <property type="entry name" value="HHH_MUS81"/>
</dbReference>
<dbReference type="InterPro" id="IPR010994">
    <property type="entry name" value="RuvA_2-like"/>
</dbReference>
<protein>
    <submittedName>
        <fullName evidence="4">DNA-binding protein</fullName>
    </submittedName>
</protein>
<proteinExistence type="predicted"/>
<name>A0A831RH17_9GAMM</name>
<keyword evidence="1" id="KW-0237">DNA synthesis</keyword>
<dbReference type="SUPFAM" id="SSF47781">
    <property type="entry name" value="RuvA domain 2-like"/>
    <property type="match status" value="1"/>
</dbReference>
<sequence length="280" mass="31218">MTEHPFNAQLAVKLQEMADLLEQQRGNPFRVRAYRRAAETLAALPEDVRDLLQREGPDGLVALPHIGSGIASAIVEMVNSGRWSQLERLRGSLDPVLLFQGIPGIGPDLARRIVDRLHIDTLEALENAAYDGSLERVPGIGPRRLAGIRAALATMLGRPRNRRFRGSREGPPVELLLEVDRIYRELAEAGELPTIAPRRFNPGGEAWLPVLHLERDGWHFTALYSNSPLAHQLHKTRDWVVIYCYDDHQREGQYTVVTETQGACAGQRVVRGLEPQACPA</sequence>
<keyword evidence="2" id="KW-0235">DNA replication</keyword>
<accession>A0A831RH17</accession>
<evidence type="ECO:0000256" key="2">
    <source>
        <dbReference type="ARBA" id="ARBA00022705"/>
    </source>
</evidence>
<organism evidence="4">
    <name type="scientific">Sedimenticola thiotaurini</name>
    <dbReference type="NCBI Taxonomy" id="1543721"/>
    <lineage>
        <taxon>Bacteria</taxon>
        <taxon>Pseudomonadati</taxon>
        <taxon>Pseudomonadota</taxon>
        <taxon>Gammaproteobacteria</taxon>
        <taxon>Chromatiales</taxon>
        <taxon>Sedimenticolaceae</taxon>
        <taxon>Sedimenticola</taxon>
    </lineage>
</organism>
<dbReference type="EMBL" id="DRKP01000018">
    <property type="protein sequence ID" value="HEB95097.1"/>
    <property type="molecule type" value="Genomic_DNA"/>
</dbReference>
<feature type="domain" description="Helix-hairpin-helix DNA-binding motif class 1" evidence="3">
    <location>
        <begin position="132"/>
        <end position="151"/>
    </location>
</feature>
<comment type="caution">
    <text evidence="4">The sequence shown here is derived from an EMBL/GenBank/DDBJ whole genome shotgun (WGS) entry which is preliminary data.</text>
</comment>
<dbReference type="SMART" id="SM00278">
    <property type="entry name" value="HhH1"/>
    <property type="match status" value="3"/>
</dbReference>
<dbReference type="InterPro" id="IPR003583">
    <property type="entry name" value="Hlx-hairpin-Hlx_DNA-bd_motif"/>
</dbReference>
<dbReference type="AlphaFoldDB" id="A0A831RH17"/>
<dbReference type="Gene3D" id="1.10.150.110">
    <property type="entry name" value="DNA polymerase beta, N-terminal domain-like"/>
    <property type="match status" value="1"/>
</dbReference>
<feature type="domain" description="Helix-hairpin-helix DNA-binding motif class 1" evidence="3">
    <location>
        <begin position="97"/>
        <end position="116"/>
    </location>
</feature>
<feature type="domain" description="Helix-hairpin-helix DNA-binding motif class 1" evidence="3">
    <location>
        <begin position="58"/>
        <end position="77"/>
    </location>
</feature>
<dbReference type="Proteomes" id="UP000886251">
    <property type="component" value="Unassembled WGS sequence"/>
</dbReference>
<dbReference type="GO" id="GO:0003677">
    <property type="term" value="F:DNA binding"/>
    <property type="evidence" value="ECO:0007669"/>
    <property type="project" value="UniProtKB-KW"/>
</dbReference>
<dbReference type="InterPro" id="IPR027421">
    <property type="entry name" value="DNA_pol_lamdba_lyase_dom_sf"/>
</dbReference>
<dbReference type="Pfam" id="PF14520">
    <property type="entry name" value="HHH_5"/>
    <property type="match status" value="1"/>
</dbReference>
<dbReference type="PANTHER" id="PTHR11276:SF28">
    <property type="entry name" value="DNA POLYMERASE LAMBDA"/>
    <property type="match status" value="1"/>
</dbReference>